<dbReference type="RefSeq" id="WP_380831613.1">
    <property type="nucleotide sequence ID" value="NZ_JBHTCG010000043.1"/>
</dbReference>
<dbReference type="Pfam" id="PF12680">
    <property type="entry name" value="SnoaL_2"/>
    <property type="match status" value="1"/>
</dbReference>
<name>A0ABW2PFI5_9ACTN</name>
<dbReference type="InterPro" id="IPR037401">
    <property type="entry name" value="SnoaL-like"/>
</dbReference>
<proteinExistence type="predicted"/>
<dbReference type="SUPFAM" id="SSF54427">
    <property type="entry name" value="NTF2-like"/>
    <property type="match status" value="1"/>
</dbReference>
<protein>
    <submittedName>
        <fullName evidence="3">Nuclear transport factor 2 family protein</fullName>
    </submittedName>
</protein>
<dbReference type="EMBL" id="JBHTCG010000043">
    <property type="protein sequence ID" value="MFC7387764.1"/>
    <property type="molecule type" value="Genomic_DNA"/>
</dbReference>
<reference evidence="4" key="1">
    <citation type="journal article" date="2019" name="Int. J. Syst. Evol. Microbiol.">
        <title>The Global Catalogue of Microorganisms (GCM) 10K type strain sequencing project: providing services to taxonomists for standard genome sequencing and annotation.</title>
        <authorList>
            <consortium name="The Broad Institute Genomics Platform"/>
            <consortium name="The Broad Institute Genome Sequencing Center for Infectious Disease"/>
            <person name="Wu L."/>
            <person name="Ma J."/>
        </authorList>
    </citation>
    <scope>NUCLEOTIDE SEQUENCE [LARGE SCALE GENOMIC DNA]</scope>
    <source>
        <strain evidence="4">CECT 7649</strain>
    </source>
</reference>
<feature type="domain" description="SnoaL-like" evidence="2">
    <location>
        <begin position="35"/>
        <end position="116"/>
    </location>
</feature>
<evidence type="ECO:0000313" key="4">
    <source>
        <dbReference type="Proteomes" id="UP001596496"/>
    </source>
</evidence>
<sequence>MRTLDRTNPKQFIADFFTYFMHDLVCGSEDVALIVDRYHTPDIVQIADGTRMDRTKLIAHARPAHKHQPSARWEVHEAIADGDRIAARYTLHFQNRKREGRMEVHFFGRFADDGRMRQAHMLTRFVPVEAEDITEAGAGTQVGSGQPATETSHRRQISS</sequence>
<dbReference type="InterPro" id="IPR032710">
    <property type="entry name" value="NTF2-like_dom_sf"/>
</dbReference>
<gene>
    <name evidence="3" type="ORF">ACFQSB_36540</name>
</gene>
<evidence type="ECO:0000259" key="2">
    <source>
        <dbReference type="Pfam" id="PF12680"/>
    </source>
</evidence>
<evidence type="ECO:0000256" key="1">
    <source>
        <dbReference type="SAM" id="MobiDB-lite"/>
    </source>
</evidence>
<dbReference type="Gene3D" id="3.10.450.50">
    <property type="match status" value="1"/>
</dbReference>
<dbReference type="Proteomes" id="UP001596496">
    <property type="component" value="Unassembled WGS sequence"/>
</dbReference>
<feature type="region of interest" description="Disordered" evidence="1">
    <location>
        <begin position="136"/>
        <end position="159"/>
    </location>
</feature>
<keyword evidence="4" id="KW-1185">Reference proteome</keyword>
<organism evidence="3 4">
    <name type="scientific">Sphaerisporangium rhizosphaerae</name>
    <dbReference type="NCBI Taxonomy" id="2269375"/>
    <lineage>
        <taxon>Bacteria</taxon>
        <taxon>Bacillati</taxon>
        <taxon>Actinomycetota</taxon>
        <taxon>Actinomycetes</taxon>
        <taxon>Streptosporangiales</taxon>
        <taxon>Streptosporangiaceae</taxon>
        <taxon>Sphaerisporangium</taxon>
    </lineage>
</organism>
<feature type="compositionally biased region" description="Polar residues" evidence="1">
    <location>
        <begin position="141"/>
        <end position="150"/>
    </location>
</feature>
<comment type="caution">
    <text evidence="3">The sequence shown here is derived from an EMBL/GenBank/DDBJ whole genome shotgun (WGS) entry which is preliminary data.</text>
</comment>
<evidence type="ECO:0000313" key="3">
    <source>
        <dbReference type="EMBL" id="MFC7387764.1"/>
    </source>
</evidence>
<accession>A0ABW2PFI5</accession>